<dbReference type="PANTHER" id="PTHR43178">
    <property type="entry name" value="DIHYDROLIPOAMIDE ACETYLTRANSFERASE COMPONENT OF PYRUVATE DEHYDROGENASE COMPLEX"/>
    <property type="match status" value="1"/>
</dbReference>
<dbReference type="GO" id="GO:0016407">
    <property type="term" value="F:acetyltransferase activity"/>
    <property type="evidence" value="ECO:0007669"/>
    <property type="project" value="TreeGrafter"/>
</dbReference>
<proteinExistence type="predicted"/>
<protein>
    <submittedName>
        <fullName evidence="5">Dihydrolipoamide acyltransferase component of branched-chain alpha-keto acid dehydrogenase complex</fullName>
        <ecNumber evidence="5">2.3.1.168</ecNumber>
    </submittedName>
</protein>
<gene>
    <name evidence="5" type="ORF">MNBD_ALPHA05-1209</name>
</gene>
<keyword evidence="2 5" id="KW-0808">Transferase</keyword>
<organism evidence="5">
    <name type="scientific">hydrothermal vent metagenome</name>
    <dbReference type="NCBI Taxonomy" id="652676"/>
    <lineage>
        <taxon>unclassified sequences</taxon>
        <taxon>metagenomes</taxon>
        <taxon>ecological metagenomes</taxon>
    </lineage>
</organism>
<dbReference type="EMBL" id="UOEH01000193">
    <property type="protein sequence ID" value="VAV96265.1"/>
    <property type="molecule type" value="Genomic_DNA"/>
</dbReference>
<comment type="cofactor">
    <cofactor evidence="1">
        <name>(R)-lipoate</name>
        <dbReference type="ChEBI" id="CHEBI:83088"/>
    </cofactor>
</comment>
<reference evidence="5" key="1">
    <citation type="submission" date="2018-06" db="EMBL/GenBank/DDBJ databases">
        <authorList>
            <person name="Zhirakovskaya E."/>
        </authorList>
    </citation>
    <scope>NUCLEOTIDE SEQUENCE</scope>
</reference>
<dbReference type="InterPro" id="IPR023213">
    <property type="entry name" value="CAT-like_dom_sf"/>
</dbReference>
<evidence type="ECO:0000259" key="4">
    <source>
        <dbReference type="Pfam" id="PF00198"/>
    </source>
</evidence>
<evidence type="ECO:0000313" key="5">
    <source>
        <dbReference type="EMBL" id="VAV96265.1"/>
    </source>
</evidence>
<dbReference type="Pfam" id="PF00198">
    <property type="entry name" value="2-oxoacid_dh"/>
    <property type="match status" value="1"/>
</dbReference>
<evidence type="ECO:0000256" key="2">
    <source>
        <dbReference type="ARBA" id="ARBA00022679"/>
    </source>
</evidence>
<dbReference type="InterPro" id="IPR001078">
    <property type="entry name" value="2-oxoacid_DH_actylTfrase"/>
</dbReference>
<accession>A0A3B0SN24</accession>
<evidence type="ECO:0000256" key="3">
    <source>
        <dbReference type="ARBA" id="ARBA00023315"/>
    </source>
</evidence>
<dbReference type="PANTHER" id="PTHR43178:SF5">
    <property type="entry name" value="LIPOAMIDE ACYLTRANSFERASE COMPONENT OF BRANCHED-CHAIN ALPHA-KETO ACID DEHYDROGENASE COMPLEX, MITOCHONDRIAL"/>
    <property type="match status" value="1"/>
</dbReference>
<dbReference type="AlphaFoldDB" id="A0A3B0SN24"/>
<sequence>GGRLTRGDVQAFIESGAARPAAVTPGAGAAHQIPHDRMRRRIAEHMAQSVQTAPHVTAVFEADFSAIIAHRHAHKDEYQKNGAKLTFTAYFIAACVEAMKVTPTVNSRWHDDYLEVFEDINIGVGVALGDKGLIVPVIARAQKRSHFEIAKELQTLTDKARNNALAPTDVRGGTFSISNHGTSGSIVATPIIINQPQSAILGVGKLEKRAVVRTIDGADAIQIRPMAYVSLTIDHRVLDGAQTNAWLTKFVDVIESWPLQSS</sequence>
<dbReference type="Gene3D" id="3.30.559.10">
    <property type="entry name" value="Chloramphenicol acetyltransferase-like domain"/>
    <property type="match status" value="1"/>
</dbReference>
<dbReference type="GO" id="GO:0005737">
    <property type="term" value="C:cytoplasm"/>
    <property type="evidence" value="ECO:0007669"/>
    <property type="project" value="TreeGrafter"/>
</dbReference>
<feature type="non-terminal residue" evidence="5">
    <location>
        <position position="1"/>
    </location>
</feature>
<name>A0A3B0SN24_9ZZZZ</name>
<dbReference type="GO" id="GO:0031405">
    <property type="term" value="F:lipoic acid binding"/>
    <property type="evidence" value="ECO:0007669"/>
    <property type="project" value="TreeGrafter"/>
</dbReference>
<keyword evidence="3 5" id="KW-0012">Acyltransferase</keyword>
<dbReference type="InterPro" id="IPR050743">
    <property type="entry name" value="2-oxoacid_DH_E2_comp"/>
</dbReference>
<dbReference type="GO" id="GO:0043754">
    <property type="term" value="F:dihydrolipoamide branched chain acyltransferase activity"/>
    <property type="evidence" value="ECO:0007669"/>
    <property type="project" value="UniProtKB-EC"/>
</dbReference>
<feature type="domain" description="2-oxoacid dehydrogenase acyltransferase catalytic" evidence="4">
    <location>
        <begin position="30"/>
        <end position="256"/>
    </location>
</feature>
<dbReference type="SUPFAM" id="SSF52777">
    <property type="entry name" value="CoA-dependent acyltransferases"/>
    <property type="match status" value="1"/>
</dbReference>
<dbReference type="EC" id="2.3.1.168" evidence="5"/>
<evidence type="ECO:0000256" key="1">
    <source>
        <dbReference type="ARBA" id="ARBA00001938"/>
    </source>
</evidence>